<dbReference type="STRING" id="592028.GCWU000321_01670"/>
<dbReference type="eggNOG" id="COG1296">
    <property type="taxonomic scope" value="Bacteria"/>
</dbReference>
<protein>
    <submittedName>
        <fullName evidence="9">Azaleucine resistance protein AzlC</fullName>
    </submittedName>
</protein>
<name>C9LQ38_9FIRM</name>
<evidence type="ECO:0000256" key="5">
    <source>
        <dbReference type="ARBA" id="ARBA00022692"/>
    </source>
</evidence>
<evidence type="ECO:0000256" key="2">
    <source>
        <dbReference type="ARBA" id="ARBA00010735"/>
    </source>
</evidence>
<reference evidence="9" key="1">
    <citation type="submission" date="2009-09" db="EMBL/GenBank/DDBJ databases">
        <authorList>
            <person name="Weinstock G."/>
            <person name="Sodergren E."/>
            <person name="Clifton S."/>
            <person name="Fulton L."/>
            <person name="Fulton B."/>
            <person name="Courtney L."/>
            <person name="Fronick C."/>
            <person name="Harrison M."/>
            <person name="Strong C."/>
            <person name="Farmer C."/>
            <person name="Delahaunty K."/>
            <person name="Markovic C."/>
            <person name="Hall O."/>
            <person name="Minx P."/>
            <person name="Tomlinson C."/>
            <person name="Mitreva M."/>
            <person name="Nelson J."/>
            <person name="Hou S."/>
            <person name="Wollam A."/>
            <person name="Pepin K.H."/>
            <person name="Johnson M."/>
            <person name="Bhonagiri V."/>
            <person name="Nash W.E."/>
            <person name="Warren W."/>
            <person name="Chinwalla A."/>
            <person name="Mardis E.R."/>
            <person name="Wilson R.K."/>
        </authorList>
    </citation>
    <scope>NUCLEOTIDE SEQUENCE [LARGE SCALE GENOMIC DNA]</scope>
    <source>
        <strain evidence="9">DSM 15470</strain>
    </source>
</reference>
<evidence type="ECO:0000256" key="1">
    <source>
        <dbReference type="ARBA" id="ARBA00004651"/>
    </source>
</evidence>
<dbReference type="GO" id="GO:1903785">
    <property type="term" value="P:L-valine transmembrane transport"/>
    <property type="evidence" value="ECO:0007669"/>
    <property type="project" value="TreeGrafter"/>
</dbReference>
<comment type="similarity">
    <text evidence="2">Belongs to the AzlC family.</text>
</comment>
<feature type="transmembrane region" description="Helical" evidence="8">
    <location>
        <begin position="69"/>
        <end position="90"/>
    </location>
</feature>
<dbReference type="PANTHER" id="PTHR34979:SF1">
    <property type="entry name" value="INNER MEMBRANE PROTEIN YGAZ"/>
    <property type="match status" value="1"/>
</dbReference>
<dbReference type="PANTHER" id="PTHR34979">
    <property type="entry name" value="INNER MEMBRANE PROTEIN YGAZ"/>
    <property type="match status" value="1"/>
</dbReference>
<feature type="transmembrane region" description="Helical" evidence="8">
    <location>
        <begin position="221"/>
        <end position="238"/>
    </location>
</feature>
<sequence>MIHGCPQFFYFPIRERSGICLGIILYVFSAHALKDEMKADSICVLFMSEEGIGLEQKRESGAWKAFQEAFPYTVPIFAGFWFVAFSYGIYMHSMGFGFLYPALMAAFIFGGSLEFVVVTMLMSPFAPLDAFVMALMVQSRHLFYGISMLEKYENMGWKKPFLMFWMCDETFALNYTATVPRDVDRGWFMLWVSFLNYFYWVSGATVGGLLGSLAAFDTKGLSFVMTALFVVIFLEQFLREKKHYTAMIGGVSAVGCLAVFGAESFILPAMGLILAAITLLRKPIEKAGGFL</sequence>
<keyword evidence="10" id="KW-1185">Reference proteome</keyword>
<evidence type="ECO:0000256" key="7">
    <source>
        <dbReference type="ARBA" id="ARBA00023136"/>
    </source>
</evidence>
<feature type="transmembrane region" description="Helical" evidence="8">
    <location>
        <begin position="244"/>
        <end position="277"/>
    </location>
</feature>
<keyword evidence="5 8" id="KW-0812">Transmembrane</keyword>
<dbReference type="GO" id="GO:0005886">
    <property type="term" value="C:plasma membrane"/>
    <property type="evidence" value="ECO:0007669"/>
    <property type="project" value="UniProtKB-SubCell"/>
</dbReference>
<accession>C9LQ38</accession>
<keyword evidence="3" id="KW-0813">Transport</keyword>
<keyword evidence="7 8" id="KW-0472">Membrane</keyword>
<dbReference type="HOGENOM" id="CLU_065777_4_0_9"/>
<dbReference type="EMBL" id="ACIM02000001">
    <property type="protein sequence ID" value="EEW97674.1"/>
    <property type="molecule type" value="Genomic_DNA"/>
</dbReference>
<evidence type="ECO:0000256" key="3">
    <source>
        <dbReference type="ARBA" id="ARBA00022448"/>
    </source>
</evidence>
<keyword evidence="6 8" id="KW-1133">Transmembrane helix</keyword>
<dbReference type="AlphaFoldDB" id="C9LQ38"/>
<comment type="caution">
    <text evidence="9">The sequence shown here is derived from an EMBL/GenBank/DDBJ whole genome shotgun (WGS) entry which is preliminary data.</text>
</comment>
<evidence type="ECO:0000256" key="8">
    <source>
        <dbReference type="SAM" id="Phobius"/>
    </source>
</evidence>
<evidence type="ECO:0000313" key="9">
    <source>
        <dbReference type="EMBL" id="EEW97674.1"/>
    </source>
</evidence>
<comment type="subcellular location">
    <subcellularLocation>
        <location evidence="1">Cell membrane</location>
        <topology evidence="1">Multi-pass membrane protein</topology>
    </subcellularLocation>
</comment>
<evidence type="ECO:0000256" key="6">
    <source>
        <dbReference type="ARBA" id="ARBA00022989"/>
    </source>
</evidence>
<feature type="transmembrane region" description="Helical" evidence="8">
    <location>
        <begin position="197"/>
        <end position="216"/>
    </location>
</feature>
<organism evidence="9 10">
    <name type="scientific">Dialister invisus DSM 15470</name>
    <dbReference type="NCBI Taxonomy" id="592028"/>
    <lineage>
        <taxon>Bacteria</taxon>
        <taxon>Bacillati</taxon>
        <taxon>Bacillota</taxon>
        <taxon>Negativicutes</taxon>
        <taxon>Veillonellales</taxon>
        <taxon>Veillonellaceae</taxon>
        <taxon>Dialister</taxon>
    </lineage>
</organism>
<dbReference type="InterPro" id="IPR011606">
    <property type="entry name" value="Brnchd-chn_aa_trnsp_permease"/>
</dbReference>
<keyword evidence="4" id="KW-1003">Cell membrane</keyword>
<proteinExistence type="inferred from homology"/>
<evidence type="ECO:0000313" key="10">
    <source>
        <dbReference type="Proteomes" id="UP000004736"/>
    </source>
</evidence>
<dbReference type="Pfam" id="PF03591">
    <property type="entry name" value="AzlC"/>
    <property type="match status" value="1"/>
</dbReference>
<dbReference type="Proteomes" id="UP000004736">
    <property type="component" value="Unassembled WGS sequence"/>
</dbReference>
<evidence type="ECO:0000256" key="4">
    <source>
        <dbReference type="ARBA" id="ARBA00022475"/>
    </source>
</evidence>
<feature type="transmembrane region" description="Helical" evidence="8">
    <location>
        <begin position="97"/>
        <end position="118"/>
    </location>
</feature>
<gene>
    <name evidence="9" type="ORF">GCWU000321_01670</name>
</gene>